<feature type="region of interest" description="Disordered" evidence="1">
    <location>
        <begin position="265"/>
        <end position="328"/>
    </location>
</feature>
<sequence length="370" mass="40098">MALEESAIAVDLLPDSLTSSATSSAASPDLDRPLPDHTASSSPTVRSAFLSFQEFFLSRLNASTSFVPKLIFLAVDFSFTFTDLNQVGKTLVHVYATPAVATFHPVQDHLSMLLVASSISIAVYGGIAQEVVVGSAAPAVVAVDLDHASKHGEVNASEAAQRLLIRSYHLEHLLKIFSSWKSSNGGASSGSRTAKSDSILCIATVEELNDEDNWRNALKVRLLPRSTVSLEQENLVKLEGKMLVMKVNTQLQGDDSFALESTKLNEESHHHIDAKSNELPEEHGNDRQRRGRGRGRVKGQGQGQGRGRPQFHQNNRGGHFRGSMSNTLNRGSNVGNALHISILLVQGSLFMRAVSSSQAEIFCTSYAGWH</sequence>
<organism evidence="2 3">
    <name type="scientific">Datura stramonium</name>
    <name type="common">Jimsonweed</name>
    <name type="synonym">Common thornapple</name>
    <dbReference type="NCBI Taxonomy" id="4076"/>
    <lineage>
        <taxon>Eukaryota</taxon>
        <taxon>Viridiplantae</taxon>
        <taxon>Streptophyta</taxon>
        <taxon>Embryophyta</taxon>
        <taxon>Tracheophyta</taxon>
        <taxon>Spermatophyta</taxon>
        <taxon>Magnoliopsida</taxon>
        <taxon>eudicotyledons</taxon>
        <taxon>Gunneridae</taxon>
        <taxon>Pentapetalae</taxon>
        <taxon>asterids</taxon>
        <taxon>lamiids</taxon>
        <taxon>Solanales</taxon>
        <taxon>Solanaceae</taxon>
        <taxon>Solanoideae</taxon>
        <taxon>Datureae</taxon>
        <taxon>Datura</taxon>
    </lineage>
</organism>
<protein>
    <submittedName>
        <fullName evidence="2">Uncharacterized protein</fullName>
    </submittedName>
</protein>
<evidence type="ECO:0000256" key="1">
    <source>
        <dbReference type="SAM" id="MobiDB-lite"/>
    </source>
</evidence>
<dbReference type="Proteomes" id="UP000823775">
    <property type="component" value="Unassembled WGS sequence"/>
</dbReference>
<keyword evidence="3" id="KW-1185">Reference proteome</keyword>
<evidence type="ECO:0000313" key="3">
    <source>
        <dbReference type="Proteomes" id="UP000823775"/>
    </source>
</evidence>
<feature type="region of interest" description="Disordered" evidence="1">
    <location>
        <begin position="23"/>
        <end position="42"/>
    </location>
</feature>
<feature type="compositionally biased region" description="Basic and acidic residues" evidence="1">
    <location>
        <begin position="265"/>
        <end position="288"/>
    </location>
</feature>
<gene>
    <name evidence="2" type="ORF">HAX54_024149</name>
</gene>
<evidence type="ECO:0000313" key="2">
    <source>
        <dbReference type="EMBL" id="MCD7454266.1"/>
    </source>
</evidence>
<name>A0ABS8S5C8_DATST</name>
<proteinExistence type="predicted"/>
<reference evidence="2 3" key="1">
    <citation type="journal article" date="2021" name="BMC Genomics">
        <title>Datura genome reveals duplications of psychoactive alkaloid biosynthetic genes and high mutation rate following tissue culture.</title>
        <authorList>
            <person name="Rajewski A."/>
            <person name="Carter-House D."/>
            <person name="Stajich J."/>
            <person name="Litt A."/>
        </authorList>
    </citation>
    <scope>NUCLEOTIDE SEQUENCE [LARGE SCALE GENOMIC DNA]</scope>
    <source>
        <strain evidence="2">AR-01</strain>
    </source>
</reference>
<dbReference type="EMBL" id="JACEIK010000294">
    <property type="protein sequence ID" value="MCD7454266.1"/>
    <property type="molecule type" value="Genomic_DNA"/>
</dbReference>
<comment type="caution">
    <text evidence="2">The sequence shown here is derived from an EMBL/GenBank/DDBJ whole genome shotgun (WGS) entry which is preliminary data.</text>
</comment>
<accession>A0ABS8S5C8</accession>